<dbReference type="EMBL" id="ML119108">
    <property type="protein sequence ID" value="RPB16635.1"/>
    <property type="molecule type" value="Genomic_DNA"/>
</dbReference>
<dbReference type="InParanoid" id="A0A3N4LFB7"/>
<dbReference type="AlphaFoldDB" id="A0A3N4LFB7"/>
<keyword evidence="1" id="KW-0732">Signal</keyword>
<evidence type="ECO:0000256" key="1">
    <source>
        <dbReference type="SAM" id="SignalP"/>
    </source>
</evidence>
<evidence type="ECO:0000313" key="2">
    <source>
        <dbReference type="EMBL" id="RPB16635.1"/>
    </source>
</evidence>
<proteinExistence type="predicted"/>
<keyword evidence="3" id="KW-1185">Reference proteome</keyword>
<reference evidence="2 3" key="1">
    <citation type="journal article" date="2018" name="Nat. Ecol. Evol.">
        <title>Pezizomycetes genomes reveal the molecular basis of ectomycorrhizal truffle lifestyle.</title>
        <authorList>
            <person name="Murat C."/>
            <person name="Payen T."/>
            <person name="Noel B."/>
            <person name="Kuo A."/>
            <person name="Morin E."/>
            <person name="Chen J."/>
            <person name="Kohler A."/>
            <person name="Krizsan K."/>
            <person name="Balestrini R."/>
            <person name="Da Silva C."/>
            <person name="Montanini B."/>
            <person name="Hainaut M."/>
            <person name="Levati E."/>
            <person name="Barry K.W."/>
            <person name="Belfiori B."/>
            <person name="Cichocki N."/>
            <person name="Clum A."/>
            <person name="Dockter R.B."/>
            <person name="Fauchery L."/>
            <person name="Guy J."/>
            <person name="Iotti M."/>
            <person name="Le Tacon F."/>
            <person name="Lindquist E.A."/>
            <person name="Lipzen A."/>
            <person name="Malagnac F."/>
            <person name="Mello A."/>
            <person name="Molinier V."/>
            <person name="Miyauchi S."/>
            <person name="Poulain J."/>
            <person name="Riccioni C."/>
            <person name="Rubini A."/>
            <person name="Sitrit Y."/>
            <person name="Splivallo R."/>
            <person name="Traeger S."/>
            <person name="Wang M."/>
            <person name="Zifcakova L."/>
            <person name="Wipf D."/>
            <person name="Zambonelli A."/>
            <person name="Paolocci F."/>
            <person name="Nowrousian M."/>
            <person name="Ottonello S."/>
            <person name="Baldrian P."/>
            <person name="Spatafora J.W."/>
            <person name="Henrissat B."/>
            <person name="Nagy L.G."/>
            <person name="Aury J.M."/>
            <person name="Wincker P."/>
            <person name="Grigoriev I.V."/>
            <person name="Bonfante P."/>
            <person name="Martin F.M."/>
        </authorList>
    </citation>
    <scope>NUCLEOTIDE SEQUENCE [LARGE SCALE GENOMIC DNA]</scope>
    <source>
        <strain evidence="2 3">CCBAS932</strain>
    </source>
</reference>
<accession>A0A3N4LFB7</accession>
<dbReference type="OrthoDB" id="5230873at2759"/>
<sequence>MFSKSSFLSAILIGLEIVSAAAIGSVKRQTTDTTFGLYAYNKNISGLPVFYGDGIAYIGNAPPVNLTYESVNVTFTPQTSDSSTWAAKPNTTDVTWSTTPFLYINPTSGAFDSVGFVNSTSDLPTGATASGFLFYGQSVMYQGSSGSMDAKFWAEPTDQKDLWVLKWNSDGTSQGQSVPVVIKSTPPTTITRMMN</sequence>
<feature type="signal peptide" evidence="1">
    <location>
        <begin position="1"/>
        <end position="20"/>
    </location>
</feature>
<gene>
    <name evidence="2" type="ORF">P167DRAFT_602371</name>
</gene>
<dbReference type="Proteomes" id="UP000277580">
    <property type="component" value="Unassembled WGS sequence"/>
</dbReference>
<protein>
    <submittedName>
        <fullName evidence="2">Uncharacterized protein</fullName>
    </submittedName>
</protein>
<evidence type="ECO:0000313" key="3">
    <source>
        <dbReference type="Proteomes" id="UP000277580"/>
    </source>
</evidence>
<organism evidence="2 3">
    <name type="scientific">Morchella conica CCBAS932</name>
    <dbReference type="NCBI Taxonomy" id="1392247"/>
    <lineage>
        <taxon>Eukaryota</taxon>
        <taxon>Fungi</taxon>
        <taxon>Dikarya</taxon>
        <taxon>Ascomycota</taxon>
        <taxon>Pezizomycotina</taxon>
        <taxon>Pezizomycetes</taxon>
        <taxon>Pezizales</taxon>
        <taxon>Morchellaceae</taxon>
        <taxon>Morchella</taxon>
    </lineage>
</organism>
<feature type="chain" id="PRO_5018325298" evidence="1">
    <location>
        <begin position="21"/>
        <end position="195"/>
    </location>
</feature>
<name>A0A3N4LFB7_9PEZI</name>